<dbReference type="PROSITE" id="PS51332">
    <property type="entry name" value="B12_BINDING"/>
    <property type="match status" value="1"/>
</dbReference>
<dbReference type="InterPro" id="IPR003759">
    <property type="entry name" value="Cbl-bd_cap"/>
</dbReference>
<sequence length="250" mass="26664">MFDGYPLQLMRQLPGMPFALTRHDRWSFSITLFSGGFRMATIDELKKAVLEYDEDAAVSAAQKCVKEGVNALDAVNAMGDALKELGDQFQRMEVFLPEVLLATDAFKGALAILEPELKKASGGDAGAGKKVVIATVKGDVHAVGKDLVATMLTVAGFQVKNLGADVDSEFICDAAEEYGADIIGLSALMSTTIPHQKEVIEFLKAKGIRNKYKVMVGGGSTTPQWAEQIGADGYSKDAVGAVTLAQNLTK</sequence>
<dbReference type="GO" id="GO:0031419">
    <property type="term" value="F:cobalamin binding"/>
    <property type="evidence" value="ECO:0007669"/>
    <property type="project" value="InterPro"/>
</dbReference>
<dbReference type="AlphaFoldDB" id="A0A2L1GLE2"/>
<dbReference type="PANTHER" id="PTHR45833">
    <property type="entry name" value="METHIONINE SYNTHASE"/>
    <property type="match status" value="1"/>
</dbReference>
<dbReference type="GO" id="GO:0005829">
    <property type="term" value="C:cytosol"/>
    <property type="evidence" value="ECO:0007669"/>
    <property type="project" value="TreeGrafter"/>
</dbReference>
<dbReference type="Proteomes" id="UP000239867">
    <property type="component" value="Chromosome"/>
</dbReference>
<dbReference type="GO" id="GO:0046872">
    <property type="term" value="F:metal ion binding"/>
    <property type="evidence" value="ECO:0007669"/>
    <property type="project" value="UniProtKB-KW"/>
</dbReference>
<dbReference type="PROSITE" id="PS51337">
    <property type="entry name" value="B12_BINDING_NTER"/>
    <property type="match status" value="1"/>
</dbReference>
<dbReference type="InterPro" id="IPR050554">
    <property type="entry name" value="Met_Synthase/Corrinoid"/>
</dbReference>
<evidence type="ECO:0000256" key="3">
    <source>
        <dbReference type="ARBA" id="ARBA00023285"/>
    </source>
</evidence>
<dbReference type="GO" id="GO:0046653">
    <property type="term" value="P:tetrahydrofolate metabolic process"/>
    <property type="evidence" value="ECO:0007669"/>
    <property type="project" value="TreeGrafter"/>
</dbReference>
<accession>A0A2L1GLE2</accession>
<dbReference type="InterPro" id="IPR006158">
    <property type="entry name" value="Cobalamin-bd"/>
</dbReference>
<dbReference type="SUPFAM" id="SSF52242">
    <property type="entry name" value="Cobalamin (vitamin B12)-binding domain"/>
    <property type="match status" value="1"/>
</dbReference>
<protein>
    <submittedName>
        <fullName evidence="6">Cobalamin-binding protein</fullName>
    </submittedName>
</protein>
<keyword evidence="2" id="KW-0479">Metal-binding</keyword>
<dbReference type="GO" id="GO:0050667">
    <property type="term" value="P:homocysteine metabolic process"/>
    <property type="evidence" value="ECO:0007669"/>
    <property type="project" value="TreeGrafter"/>
</dbReference>
<evidence type="ECO:0000256" key="1">
    <source>
        <dbReference type="ARBA" id="ARBA00010854"/>
    </source>
</evidence>
<dbReference type="InterPro" id="IPR036594">
    <property type="entry name" value="Meth_synthase_dom"/>
</dbReference>
<proteinExistence type="inferred from homology"/>
<dbReference type="FunFam" id="3.40.50.280:FF:000003">
    <property type="entry name" value="Dimethylamine methyltransferase corrinoid protein"/>
    <property type="match status" value="1"/>
</dbReference>
<evidence type="ECO:0000256" key="2">
    <source>
        <dbReference type="ARBA" id="ARBA00022723"/>
    </source>
</evidence>
<dbReference type="SMART" id="SM01018">
    <property type="entry name" value="B12-binding_2"/>
    <property type="match status" value="1"/>
</dbReference>
<dbReference type="Gene3D" id="1.10.1240.10">
    <property type="entry name" value="Methionine synthase domain"/>
    <property type="match status" value="1"/>
</dbReference>
<evidence type="ECO:0000313" key="7">
    <source>
        <dbReference type="Proteomes" id="UP000239867"/>
    </source>
</evidence>
<organism evidence="6 7">
    <name type="scientific">Desulfobulbus oralis</name>
    <dbReference type="NCBI Taxonomy" id="1986146"/>
    <lineage>
        <taxon>Bacteria</taxon>
        <taxon>Pseudomonadati</taxon>
        <taxon>Thermodesulfobacteriota</taxon>
        <taxon>Desulfobulbia</taxon>
        <taxon>Desulfobulbales</taxon>
        <taxon>Desulfobulbaceae</taxon>
        <taxon>Desulfobulbus</taxon>
    </lineage>
</organism>
<dbReference type="InterPro" id="IPR036724">
    <property type="entry name" value="Cobalamin-bd_sf"/>
</dbReference>
<evidence type="ECO:0000259" key="4">
    <source>
        <dbReference type="PROSITE" id="PS51332"/>
    </source>
</evidence>
<keyword evidence="3" id="KW-0170">Cobalt</keyword>
<comment type="similarity">
    <text evidence="1">Belongs to the methylamine corrinoid protein family.</text>
</comment>
<dbReference type="SUPFAM" id="SSF47644">
    <property type="entry name" value="Methionine synthase domain"/>
    <property type="match status" value="1"/>
</dbReference>
<dbReference type="PANTHER" id="PTHR45833:SF1">
    <property type="entry name" value="METHIONINE SYNTHASE"/>
    <property type="match status" value="1"/>
</dbReference>
<reference evidence="6 7" key="1">
    <citation type="journal article" date="2018" name="MBio">
        <title>Insights into the evolution of host association through the isolation and characterization of a novel human periodontal pathobiont, Desulfobulbus oralis.</title>
        <authorList>
            <person name="Cross K.L."/>
            <person name="Chirania P."/>
            <person name="Xiong W."/>
            <person name="Beall C.J."/>
            <person name="Elkins J.G."/>
            <person name="Giannone R.J."/>
            <person name="Griffen A.L."/>
            <person name="Guss A.M."/>
            <person name="Hettich R.L."/>
            <person name="Joshi S.S."/>
            <person name="Mokrzan E.M."/>
            <person name="Martin R.K."/>
            <person name="Zhulin I.B."/>
            <person name="Leys E.J."/>
            <person name="Podar M."/>
        </authorList>
    </citation>
    <scope>NUCLEOTIDE SEQUENCE [LARGE SCALE GENOMIC DNA]</scope>
    <source>
        <strain evidence="6 7">ORNL</strain>
    </source>
</reference>
<evidence type="ECO:0000259" key="5">
    <source>
        <dbReference type="PROSITE" id="PS51337"/>
    </source>
</evidence>
<evidence type="ECO:0000313" key="6">
    <source>
        <dbReference type="EMBL" id="AVD70482.1"/>
    </source>
</evidence>
<keyword evidence="7" id="KW-1185">Reference proteome</keyword>
<dbReference type="KEGG" id="deo:CAY53_02480"/>
<feature type="domain" description="B12-binding" evidence="4">
    <location>
        <begin position="128"/>
        <end position="250"/>
    </location>
</feature>
<dbReference type="Pfam" id="PF02607">
    <property type="entry name" value="B12-binding_2"/>
    <property type="match status" value="1"/>
</dbReference>
<name>A0A2L1GLE2_9BACT</name>
<gene>
    <name evidence="6" type="ORF">CAY53_02480</name>
</gene>
<feature type="domain" description="B12-binding N-terminal" evidence="5">
    <location>
        <begin position="32"/>
        <end position="125"/>
    </location>
</feature>
<dbReference type="Gene3D" id="3.40.50.280">
    <property type="entry name" value="Cobalamin-binding domain"/>
    <property type="match status" value="1"/>
</dbReference>
<dbReference type="EMBL" id="CP021255">
    <property type="protein sequence ID" value="AVD70482.1"/>
    <property type="molecule type" value="Genomic_DNA"/>
</dbReference>
<dbReference type="OrthoDB" id="5416681at2"/>
<dbReference type="GO" id="GO:0008705">
    <property type="term" value="F:methionine synthase activity"/>
    <property type="evidence" value="ECO:0007669"/>
    <property type="project" value="TreeGrafter"/>
</dbReference>
<dbReference type="Pfam" id="PF02310">
    <property type="entry name" value="B12-binding"/>
    <property type="match status" value="1"/>
</dbReference>